<comment type="caution">
    <text evidence="1">The sequence shown here is derived from an EMBL/GenBank/DDBJ whole genome shotgun (WGS) entry which is preliminary data.</text>
</comment>
<dbReference type="EMBL" id="BSXS01013468">
    <property type="protein sequence ID" value="GMF04078.1"/>
    <property type="molecule type" value="Genomic_DNA"/>
</dbReference>
<proteinExistence type="predicted"/>
<dbReference type="Proteomes" id="UP001165064">
    <property type="component" value="Unassembled WGS sequence"/>
</dbReference>
<keyword evidence="2" id="KW-1185">Reference proteome</keyword>
<organism evidence="1 2">
    <name type="scientific">Ambrosiozyma monospora</name>
    <name type="common">Yeast</name>
    <name type="synonym">Endomycopsis monosporus</name>
    <dbReference type="NCBI Taxonomy" id="43982"/>
    <lineage>
        <taxon>Eukaryota</taxon>
        <taxon>Fungi</taxon>
        <taxon>Dikarya</taxon>
        <taxon>Ascomycota</taxon>
        <taxon>Saccharomycotina</taxon>
        <taxon>Pichiomycetes</taxon>
        <taxon>Pichiales</taxon>
        <taxon>Pichiaceae</taxon>
        <taxon>Ambrosiozyma</taxon>
    </lineage>
</organism>
<accession>A0ACB5U7N4</accession>
<evidence type="ECO:0000313" key="1">
    <source>
        <dbReference type="EMBL" id="GMF04078.1"/>
    </source>
</evidence>
<name>A0ACB5U7N4_AMBMO</name>
<gene>
    <name evidence="1" type="ORF">Amon02_001200100</name>
</gene>
<sequence length="153" mass="16120">MVSGTFRDFSGGLDNTRSNNTRTLVIETSGGGVSDSGTVFRTRARTVTVTRTNAGARTRTVTVIRTTISWSDSTFTRSSDGFGGHLITGSNNSCSDDTRSDLIGTLVISRTRSDSVSDSLTNSMGVNDSDGGTSARTVITWNSDGFSCNGVVR</sequence>
<evidence type="ECO:0000313" key="2">
    <source>
        <dbReference type="Proteomes" id="UP001165064"/>
    </source>
</evidence>
<protein>
    <submittedName>
        <fullName evidence="1">Unnamed protein product</fullName>
    </submittedName>
</protein>
<reference evidence="1" key="1">
    <citation type="submission" date="2023-04" db="EMBL/GenBank/DDBJ databases">
        <title>Ambrosiozyma monospora NBRC 10751.</title>
        <authorList>
            <person name="Ichikawa N."/>
            <person name="Sato H."/>
            <person name="Tonouchi N."/>
        </authorList>
    </citation>
    <scope>NUCLEOTIDE SEQUENCE</scope>
    <source>
        <strain evidence="1">NBRC 10751</strain>
    </source>
</reference>